<dbReference type="EMBL" id="LR797331">
    <property type="protein sequence ID" value="CAB4203469.1"/>
    <property type="molecule type" value="Genomic_DNA"/>
</dbReference>
<name>A0A6J5S4F3_9CAUD</name>
<evidence type="ECO:0000313" key="1">
    <source>
        <dbReference type="EMBL" id="CAB4203469.1"/>
    </source>
</evidence>
<accession>A0A6J5S4F3</accession>
<proteinExistence type="predicted"/>
<sequence>MRKGQVVTLRTPAALYRLAPPEEVAGWIAEDRASGDVFTSAGEPKLYSAVQSVDRRTETDSTFVILQAKNVDLPGWYRDPVVALRSVATGLTRYAFRRSLTVVA</sequence>
<gene>
    <name evidence="1" type="ORF">UFOVP1382_85</name>
</gene>
<reference evidence="1" key="1">
    <citation type="submission" date="2020-05" db="EMBL/GenBank/DDBJ databases">
        <authorList>
            <person name="Chiriac C."/>
            <person name="Salcher M."/>
            <person name="Ghai R."/>
            <person name="Kavagutti S V."/>
        </authorList>
    </citation>
    <scope>NUCLEOTIDE SEQUENCE</scope>
</reference>
<protein>
    <submittedName>
        <fullName evidence="1">Uncharacterized protein</fullName>
    </submittedName>
</protein>
<organism evidence="1">
    <name type="scientific">uncultured Caudovirales phage</name>
    <dbReference type="NCBI Taxonomy" id="2100421"/>
    <lineage>
        <taxon>Viruses</taxon>
        <taxon>Duplodnaviria</taxon>
        <taxon>Heunggongvirae</taxon>
        <taxon>Uroviricota</taxon>
        <taxon>Caudoviricetes</taxon>
        <taxon>Peduoviridae</taxon>
        <taxon>Maltschvirus</taxon>
        <taxon>Maltschvirus maltsch</taxon>
    </lineage>
</organism>